<dbReference type="OrthoDB" id="3997112at2759"/>
<evidence type="ECO:0000313" key="2">
    <source>
        <dbReference type="EMBL" id="AWU77111.1"/>
    </source>
</evidence>
<dbReference type="KEGG" id="pkz:C5L36_0C10170"/>
<dbReference type="EMBL" id="CP028775">
    <property type="protein sequence ID" value="AWU77111.1"/>
    <property type="molecule type" value="Genomic_DNA"/>
</dbReference>
<proteinExistence type="predicted"/>
<dbReference type="STRING" id="4909.A0A2U9R7A0"/>
<evidence type="ECO:0000313" key="3">
    <source>
        <dbReference type="Proteomes" id="UP000249293"/>
    </source>
</evidence>
<evidence type="ECO:0000259" key="1">
    <source>
        <dbReference type="PROSITE" id="PS50181"/>
    </source>
</evidence>
<dbReference type="RefSeq" id="XP_029322588.1">
    <property type="nucleotide sequence ID" value="XM_029466728.1"/>
</dbReference>
<dbReference type="VEuPathDB" id="FungiDB:C5L36_0C10170"/>
<organism evidence="2 3">
    <name type="scientific">Pichia kudriavzevii</name>
    <name type="common">Yeast</name>
    <name type="synonym">Issatchenkia orientalis</name>
    <dbReference type="NCBI Taxonomy" id="4909"/>
    <lineage>
        <taxon>Eukaryota</taxon>
        <taxon>Fungi</taxon>
        <taxon>Dikarya</taxon>
        <taxon>Ascomycota</taxon>
        <taxon>Saccharomycotina</taxon>
        <taxon>Pichiomycetes</taxon>
        <taxon>Pichiales</taxon>
        <taxon>Pichiaceae</taxon>
        <taxon>Pichia</taxon>
    </lineage>
</organism>
<accession>A0A2U9R7A0</accession>
<dbReference type="AlphaFoldDB" id="A0A2U9R7A0"/>
<dbReference type="Proteomes" id="UP000249293">
    <property type="component" value="Chromosome 3"/>
</dbReference>
<reference evidence="2 3" key="1">
    <citation type="submission" date="2018-06" db="EMBL/GenBank/DDBJ databases">
        <title>Population genomics shows no distinction between pathogenic Candida krusei and environmental Pichia kudriavzevii: One species, four names.</title>
        <authorList>
            <person name="Douglass A.P."/>
            <person name="Offei B."/>
            <person name="Braun-Galleani S."/>
            <person name="Coughlan A.Y."/>
            <person name="Martos A."/>
            <person name="Ortiz-Merino R.A."/>
            <person name="Byrne K.P."/>
            <person name="Wolfe K.H."/>
        </authorList>
    </citation>
    <scope>NUCLEOTIDE SEQUENCE [LARGE SCALE GENOMIC DNA]</scope>
    <source>
        <strain evidence="2 3">CBS573</strain>
    </source>
</reference>
<dbReference type="GeneID" id="40384906"/>
<dbReference type="PROSITE" id="PS50181">
    <property type="entry name" value="FBOX"/>
    <property type="match status" value="1"/>
</dbReference>
<dbReference type="SUPFAM" id="SSF81383">
    <property type="entry name" value="F-box domain"/>
    <property type="match status" value="1"/>
</dbReference>
<dbReference type="InterPro" id="IPR036047">
    <property type="entry name" value="F-box-like_dom_sf"/>
</dbReference>
<dbReference type="InterPro" id="IPR001810">
    <property type="entry name" value="F-box_dom"/>
</dbReference>
<dbReference type="SMART" id="SM00256">
    <property type="entry name" value="FBOX"/>
    <property type="match status" value="1"/>
</dbReference>
<feature type="domain" description="F-box" evidence="1">
    <location>
        <begin position="24"/>
        <end position="70"/>
    </location>
</feature>
<name>A0A2U9R7A0_PICKU</name>
<dbReference type="CDD" id="cd09917">
    <property type="entry name" value="F-box_SF"/>
    <property type="match status" value="1"/>
</dbReference>
<gene>
    <name evidence="2" type="ORF">C5L36_0C10170</name>
</gene>
<keyword evidence="3" id="KW-1185">Reference proteome</keyword>
<dbReference type="Pfam" id="PF00646">
    <property type="entry name" value="F-box"/>
    <property type="match status" value="1"/>
</dbReference>
<sequence length="634" mass="74784">MLNQEKSLRFIMVEDLKTLTINIPTRPPDFPVEIWVRISKHLRKEDIFRLSLTNHRFYILLTSNDIWYPRIKNTWFLCDYNDLEMTHKRRMKMNETYFQYFQRKKRDDAFVIGLISDILNFGGTQDESDSIESRMEEVYKNFKKYLPCLLNMTYHITTSLFRSSRNCILLYDFNSWQYNRSSKLDTIYTASKIIENCQLYDMLKFVAGIESNPPKDLESLFVKLSCFDTSYYELIFQRQSTIKSTVASYKEWHEKNLDSSVQRKIVTLNALLHAVIRSKRKRLDKFDTFISPDPTYEDASILRFYSGDYVTSIPIVVNSIVEKLANMVGLGEFIEINENCIKITENGENSYLLVGTNQAHLKAEHLVPEILRKFPMVDLRSGPGKNESERLKHIYLGKIFTHFTDKENRTDGMYGWNRLFDFNDNGEVVLAVNRNQYLQGQILGCAGEVKLDQYNLMKKILFKRDAQYITNRQDIFNLPIYNMLKYENVKSFKQLYLKNIPLINNKGYHEKDIYWKSDNLSIGDVVWSTFLNTYGVIVKLEEGALLSTDSLQEQSSHQHEVFSLKGIRYESVNPIDFYVYCGSYGTLICRSKSLVKREHQHIESLLMYDQLGEWFSSYDYNAKKFIYRHGKYLQ</sequence>
<protein>
    <recommendedName>
        <fullName evidence="1">F-box domain-containing protein</fullName>
    </recommendedName>
</protein>